<dbReference type="Proteomes" id="UP001219349">
    <property type="component" value="Chromosome"/>
</dbReference>
<protein>
    <submittedName>
        <fullName evidence="2">Uncharacterized protein</fullName>
    </submittedName>
</protein>
<evidence type="ECO:0000313" key="3">
    <source>
        <dbReference type="Proteomes" id="UP001219349"/>
    </source>
</evidence>
<feature type="region of interest" description="Disordered" evidence="1">
    <location>
        <begin position="68"/>
        <end position="112"/>
    </location>
</feature>
<proteinExistence type="predicted"/>
<evidence type="ECO:0000256" key="1">
    <source>
        <dbReference type="SAM" id="MobiDB-lite"/>
    </source>
</evidence>
<evidence type="ECO:0000313" key="2">
    <source>
        <dbReference type="EMBL" id="WCR06205.1"/>
    </source>
</evidence>
<keyword evidence="3" id="KW-1185">Reference proteome</keyword>
<sequence>MAAADFLQAERILRIDSALGADQLLAQKLHWREAIFELFEGRVSLRSKSPDLTPQDLLGKPVDLRLELGGGRLGRPGDPAHRHGGDGQLSRRRPRQARRHRRRAEFAPEGAI</sequence>
<accession>A0ABY7SH26</accession>
<dbReference type="EMBL" id="CP067136">
    <property type="protein sequence ID" value="WCR06205.1"/>
    <property type="molecule type" value="Genomic_DNA"/>
</dbReference>
<name>A0ABY7SH26_9RHOB</name>
<gene>
    <name evidence="2" type="ORF">JHX87_11960</name>
</gene>
<organism evidence="2 3">
    <name type="scientific">Paracoccus fistulariae</name>
    <dbReference type="NCBI Taxonomy" id="658446"/>
    <lineage>
        <taxon>Bacteria</taxon>
        <taxon>Pseudomonadati</taxon>
        <taxon>Pseudomonadota</taxon>
        <taxon>Alphaproteobacteria</taxon>
        <taxon>Rhodobacterales</taxon>
        <taxon>Paracoccaceae</taxon>
        <taxon>Paracoccus</taxon>
    </lineage>
</organism>
<dbReference type="Gene3D" id="2.30.110.50">
    <property type="match status" value="1"/>
</dbReference>
<dbReference type="SUPFAM" id="SSF69279">
    <property type="entry name" value="Phage tail proteins"/>
    <property type="match status" value="1"/>
</dbReference>
<feature type="compositionally biased region" description="Basic residues" evidence="1">
    <location>
        <begin position="90"/>
        <end position="103"/>
    </location>
</feature>
<reference evidence="2 3" key="1">
    <citation type="submission" date="2021-01" db="EMBL/GenBank/DDBJ databases">
        <title>Biogeographic distribution of Paracoccus.</title>
        <authorList>
            <person name="Hollensteiner J."/>
            <person name="Leineberger J."/>
            <person name="Brinkhoff T."/>
            <person name="Daniel R."/>
        </authorList>
    </citation>
    <scope>NUCLEOTIDE SEQUENCE [LARGE SCALE GENOMIC DNA]</scope>
    <source>
        <strain evidence="2 3">KCTC 22803</strain>
    </source>
</reference>